<dbReference type="AlphaFoldDB" id="K1YYJ1"/>
<protein>
    <submittedName>
        <fullName evidence="1">Uncharacterized protein</fullName>
    </submittedName>
</protein>
<name>K1YYJ1_9BACT</name>
<feature type="non-terminal residue" evidence="1">
    <location>
        <position position="158"/>
    </location>
</feature>
<gene>
    <name evidence="1" type="ORF">ACD_78C00034G0007</name>
</gene>
<dbReference type="EMBL" id="AMFJ01034034">
    <property type="protein sequence ID" value="EKD30499.1"/>
    <property type="molecule type" value="Genomic_DNA"/>
</dbReference>
<organism evidence="1">
    <name type="scientific">uncultured bacterium</name>
    <name type="common">gcode 4</name>
    <dbReference type="NCBI Taxonomy" id="1234023"/>
    <lineage>
        <taxon>Bacteria</taxon>
        <taxon>environmental samples</taxon>
    </lineage>
</organism>
<evidence type="ECO:0000313" key="1">
    <source>
        <dbReference type="EMBL" id="EKD30499.1"/>
    </source>
</evidence>
<comment type="caution">
    <text evidence="1">The sequence shown here is derived from an EMBL/GenBank/DDBJ whole genome shotgun (WGS) entry which is preliminary data.</text>
</comment>
<sequence>MSLGIISIPLFHSILAGLEIDLPFEHLYGFFVANRIESETLGSISSLEDTLHLFDKSLCKHLLDSVIDPVIELGPITIVWCEEKGIIEWFFFLSKHFLGLPSFFEYLERSDDRMVTIRMNSLCIVTINFFEHFPEVFIPVLEAERLHTIPVSPIRCHR</sequence>
<accession>K1YYJ1</accession>
<proteinExistence type="predicted"/>
<reference evidence="1" key="1">
    <citation type="journal article" date="2012" name="Science">
        <title>Fermentation, hydrogen, and sulfur metabolism in multiple uncultivated bacterial phyla.</title>
        <authorList>
            <person name="Wrighton K.C."/>
            <person name="Thomas B.C."/>
            <person name="Sharon I."/>
            <person name="Miller C.S."/>
            <person name="Castelle C.J."/>
            <person name="VerBerkmoes N.C."/>
            <person name="Wilkins M.J."/>
            <person name="Hettich R.L."/>
            <person name="Lipton M.S."/>
            <person name="Williams K.H."/>
            <person name="Long P.E."/>
            <person name="Banfield J.F."/>
        </authorList>
    </citation>
    <scope>NUCLEOTIDE SEQUENCE [LARGE SCALE GENOMIC DNA]</scope>
</reference>